<feature type="signal peptide" evidence="3">
    <location>
        <begin position="1"/>
        <end position="19"/>
    </location>
</feature>
<evidence type="ECO:0000313" key="4">
    <source>
        <dbReference type="EMBL" id="QDU67991.1"/>
    </source>
</evidence>
<keyword evidence="3" id="KW-0732">Signal</keyword>
<dbReference type="KEGG" id="pbap:Pla133_30820"/>
<keyword evidence="5" id="KW-1185">Reference proteome</keyword>
<feature type="compositionally biased region" description="Acidic residues" evidence="2">
    <location>
        <begin position="43"/>
        <end position="55"/>
    </location>
</feature>
<dbReference type="AlphaFoldDB" id="A0A518BLY6"/>
<feature type="coiled-coil region" evidence="1">
    <location>
        <begin position="200"/>
        <end position="252"/>
    </location>
</feature>
<name>A0A518BLY6_9BACT</name>
<keyword evidence="1" id="KW-0175">Coiled coil</keyword>
<evidence type="ECO:0000256" key="2">
    <source>
        <dbReference type="SAM" id="MobiDB-lite"/>
    </source>
</evidence>
<evidence type="ECO:0000256" key="1">
    <source>
        <dbReference type="SAM" id="Coils"/>
    </source>
</evidence>
<proteinExistence type="predicted"/>
<accession>A0A518BLY6</accession>
<gene>
    <name evidence="4" type="ORF">Pla133_30820</name>
</gene>
<dbReference type="RefSeq" id="WP_145066630.1">
    <property type="nucleotide sequence ID" value="NZ_CP036287.1"/>
</dbReference>
<protein>
    <recommendedName>
        <fullName evidence="6">Chromosome partition protein Smc</fullName>
    </recommendedName>
</protein>
<evidence type="ECO:0000256" key="3">
    <source>
        <dbReference type="SAM" id="SignalP"/>
    </source>
</evidence>
<feature type="region of interest" description="Disordered" evidence="2">
    <location>
        <begin position="24"/>
        <end position="61"/>
    </location>
</feature>
<dbReference type="Proteomes" id="UP000316921">
    <property type="component" value="Chromosome"/>
</dbReference>
<reference evidence="4 5" key="1">
    <citation type="submission" date="2019-02" db="EMBL/GenBank/DDBJ databases">
        <title>Deep-cultivation of Planctomycetes and their phenomic and genomic characterization uncovers novel biology.</title>
        <authorList>
            <person name="Wiegand S."/>
            <person name="Jogler M."/>
            <person name="Boedeker C."/>
            <person name="Pinto D."/>
            <person name="Vollmers J."/>
            <person name="Rivas-Marin E."/>
            <person name="Kohn T."/>
            <person name="Peeters S.H."/>
            <person name="Heuer A."/>
            <person name="Rast P."/>
            <person name="Oberbeckmann S."/>
            <person name="Bunk B."/>
            <person name="Jeske O."/>
            <person name="Meyerdierks A."/>
            <person name="Storesund J.E."/>
            <person name="Kallscheuer N."/>
            <person name="Luecker S."/>
            <person name="Lage O.M."/>
            <person name="Pohl T."/>
            <person name="Merkel B.J."/>
            <person name="Hornburger P."/>
            <person name="Mueller R.-W."/>
            <person name="Bruemmer F."/>
            <person name="Labrenz M."/>
            <person name="Spormann A.M."/>
            <person name="Op den Camp H."/>
            <person name="Overmann J."/>
            <person name="Amann R."/>
            <person name="Jetten M.S.M."/>
            <person name="Mascher T."/>
            <person name="Medema M.H."/>
            <person name="Devos D.P."/>
            <person name="Kaster A.-K."/>
            <person name="Ovreas L."/>
            <person name="Rohde M."/>
            <person name="Galperin M.Y."/>
            <person name="Jogler C."/>
        </authorList>
    </citation>
    <scope>NUCLEOTIDE SEQUENCE [LARGE SCALE GENOMIC DNA]</scope>
    <source>
        <strain evidence="4 5">Pla133</strain>
    </source>
</reference>
<feature type="chain" id="PRO_5021868563" description="Chromosome partition protein Smc" evidence="3">
    <location>
        <begin position="20"/>
        <end position="255"/>
    </location>
</feature>
<sequence length="255" mass="28318" precursor="true">MLRSILLPSLALFALPALHGCATPLAASDSDASQHSAIATDAPDGDDDEKEDEDDAEKKAHKLAREIAGMEWKLEQAQLDRTATEIDVALDLGQAEQAVVDAGVAVEEAALALQTFTQVESAHELDSSKLDLDRSQTRAVQAAQELAELQSMYDVEEFAEKTKELVISRGQTNLEMAQRSLDLQQRSHALLSDFELPKKTRALQREVDEAKRKLKRAERQLEKARIEAEKRRRSAAHEIEELELDLAEKRAEVEA</sequence>
<feature type="compositionally biased region" description="Low complexity" evidence="2">
    <location>
        <begin position="26"/>
        <end position="42"/>
    </location>
</feature>
<organism evidence="4 5">
    <name type="scientific">Engelhardtia mirabilis</name>
    <dbReference type="NCBI Taxonomy" id="2528011"/>
    <lineage>
        <taxon>Bacteria</taxon>
        <taxon>Pseudomonadati</taxon>
        <taxon>Planctomycetota</taxon>
        <taxon>Planctomycetia</taxon>
        <taxon>Planctomycetia incertae sedis</taxon>
        <taxon>Engelhardtia</taxon>
    </lineage>
</organism>
<evidence type="ECO:0008006" key="6">
    <source>
        <dbReference type="Google" id="ProtNLM"/>
    </source>
</evidence>
<dbReference type="EMBL" id="CP036287">
    <property type="protein sequence ID" value="QDU67991.1"/>
    <property type="molecule type" value="Genomic_DNA"/>
</dbReference>
<evidence type="ECO:0000313" key="5">
    <source>
        <dbReference type="Proteomes" id="UP000316921"/>
    </source>
</evidence>